<evidence type="ECO:0000313" key="1">
    <source>
        <dbReference type="EMBL" id="QES90370.1"/>
    </source>
</evidence>
<accession>A0A5P2G9G9</accession>
<keyword evidence="2" id="KW-1185">Reference proteome</keyword>
<dbReference type="SUPFAM" id="SSF49464">
    <property type="entry name" value="Carboxypeptidase regulatory domain-like"/>
    <property type="match status" value="1"/>
</dbReference>
<dbReference type="Proteomes" id="UP000292424">
    <property type="component" value="Chromosome"/>
</dbReference>
<keyword evidence="1" id="KW-0121">Carboxypeptidase</keyword>
<keyword evidence="1" id="KW-0645">Protease</keyword>
<organism evidence="1 2">
    <name type="scientific">Rhizosphaericola mali</name>
    <dbReference type="NCBI Taxonomy" id="2545455"/>
    <lineage>
        <taxon>Bacteria</taxon>
        <taxon>Pseudomonadati</taxon>
        <taxon>Bacteroidota</taxon>
        <taxon>Chitinophagia</taxon>
        <taxon>Chitinophagales</taxon>
        <taxon>Chitinophagaceae</taxon>
        <taxon>Rhizosphaericola</taxon>
    </lineage>
</organism>
<dbReference type="AlphaFoldDB" id="A0A5P2G9G9"/>
<reference evidence="1 2" key="1">
    <citation type="submission" date="2019-09" db="EMBL/GenBank/DDBJ databases">
        <title>Complete genome sequence of Arachidicoccus sp. B3-10 isolated from apple orchard soil.</title>
        <authorList>
            <person name="Kim H.S."/>
            <person name="Han K.-I."/>
            <person name="Suh M.K."/>
            <person name="Lee K.C."/>
            <person name="Eom M.K."/>
            <person name="Kim J.-S."/>
            <person name="Kang S.W."/>
            <person name="Sin Y."/>
            <person name="Lee J.-S."/>
        </authorList>
    </citation>
    <scope>NUCLEOTIDE SEQUENCE [LARGE SCALE GENOMIC DNA]</scope>
    <source>
        <strain evidence="1 2">B3-10</strain>
    </source>
</reference>
<keyword evidence="1" id="KW-0378">Hydrolase</keyword>
<name>A0A5P2G9G9_9BACT</name>
<dbReference type="EMBL" id="CP044016">
    <property type="protein sequence ID" value="QES90370.1"/>
    <property type="molecule type" value="Genomic_DNA"/>
</dbReference>
<dbReference type="InterPro" id="IPR008969">
    <property type="entry name" value="CarboxyPept-like_regulatory"/>
</dbReference>
<dbReference type="RefSeq" id="WP_131331352.1">
    <property type="nucleotide sequence ID" value="NZ_CP044016.1"/>
</dbReference>
<dbReference type="Gene3D" id="2.60.40.1120">
    <property type="entry name" value="Carboxypeptidase-like, regulatory domain"/>
    <property type="match status" value="1"/>
</dbReference>
<evidence type="ECO:0000313" key="2">
    <source>
        <dbReference type="Proteomes" id="UP000292424"/>
    </source>
</evidence>
<gene>
    <name evidence="1" type="ORF">E0W69_017500</name>
</gene>
<dbReference type="KEGG" id="arac:E0W69_017500"/>
<protein>
    <submittedName>
        <fullName evidence="1">Carboxypeptidase regulatory-like domain-containing protein</fullName>
    </submittedName>
</protein>
<sequence>MNYKLNLNQLILIPVVFLSSIMIAKAQRGTAIAGTVYDETHYKPIPNVKVETNSGHVTYTDSVGNYIITLLPKDSLWFNYKGRNTLKYASSIVKYTYQFNVSLKATSPLPDDKHWLSPVTVQANSYRLDSIRNRQEYAKIFNPDKGGFRLSQAAPGTFGVGVDVDALINSFKFAYNKRQEMYRRRIIEDEQYNYVSHRFTISLVRQLTNLSDTDRQIYMKEYRPNYFSLIYMNDLQLGQYIENTSKKYLEQKNRIYNDPFNENGSDQTIDFNS</sequence>
<dbReference type="GO" id="GO:0004180">
    <property type="term" value="F:carboxypeptidase activity"/>
    <property type="evidence" value="ECO:0007669"/>
    <property type="project" value="UniProtKB-KW"/>
</dbReference>
<dbReference type="OrthoDB" id="714262at2"/>
<proteinExistence type="predicted"/>